<proteinExistence type="predicted"/>
<dbReference type="PROSITE" id="PS50005">
    <property type="entry name" value="TPR"/>
    <property type="match status" value="1"/>
</dbReference>
<dbReference type="Gene3D" id="1.25.40.10">
    <property type="entry name" value="Tetratricopeptide repeat domain"/>
    <property type="match status" value="1"/>
</dbReference>
<dbReference type="InterPro" id="IPR019734">
    <property type="entry name" value="TPR_rpt"/>
</dbReference>
<accession>A0A445N1A6</accession>
<dbReference type="InterPro" id="IPR011990">
    <property type="entry name" value="TPR-like_helical_dom_sf"/>
</dbReference>
<name>A0A445N1A6_9BACT</name>
<dbReference type="AlphaFoldDB" id="A0A445N1A6"/>
<feature type="repeat" description="TPR" evidence="1">
    <location>
        <begin position="23"/>
        <end position="56"/>
    </location>
</feature>
<organism evidence="2">
    <name type="scientific">uncultured Desulfobacterium sp</name>
    <dbReference type="NCBI Taxonomy" id="201089"/>
    <lineage>
        <taxon>Bacteria</taxon>
        <taxon>Pseudomonadati</taxon>
        <taxon>Thermodesulfobacteriota</taxon>
        <taxon>Desulfobacteria</taxon>
        <taxon>Desulfobacterales</taxon>
        <taxon>Desulfobacteriaceae</taxon>
        <taxon>Desulfobacterium</taxon>
        <taxon>environmental samples</taxon>
    </lineage>
</organism>
<evidence type="ECO:0000313" key="2">
    <source>
        <dbReference type="EMBL" id="SPD75451.1"/>
    </source>
</evidence>
<dbReference type="SUPFAM" id="SSF48452">
    <property type="entry name" value="TPR-like"/>
    <property type="match status" value="1"/>
</dbReference>
<protein>
    <submittedName>
        <fullName evidence="2">Uncharacterized protein</fullName>
    </submittedName>
</protein>
<evidence type="ECO:0000256" key="1">
    <source>
        <dbReference type="PROSITE-ProRule" id="PRU00339"/>
    </source>
</evidence>
<dbReference type="EMBL" id="OJIN01000206">
    <property type="protein sequence ID" value="SPD75451.1"/>
    <property type="molecule type" value="Genomic_DNA"/>
</dbReference>
<gene>
    <name evidence="2" type="ORF">PITCH_A620005</name>
</gene>
<reference evidence="2" key="1">
    <citation type="submission" date="2018-01" db="EMBL/GenBank/DDBJ databases">
        <authorList>
            <person name="Regsiter A."/>
            <person name="William W."/>
        </authorList>
    </citation>
    <scope>NUCLEOTIDE SEQUENCE</scope>
    <source>
        <strain evidence="2">TRIP AH-1</strain>
    </source>
</reference>
<sequence length="81" mass="9644">MLGHDELALSDWAKLLSLNPKDFYVYYDRSFFYSSRGRFDKAVEDMGMYLILNPDDSIEQVTLEDFKTRLILQRQSEKQIK</sequence>
<keyword evidence="1" id="KW-0802">TPR repeat</keyword>
<dbReference type="Pfam" id="PF13431">
    <property type="entry name" value="TPR_17"/>
    <property type="match status" value="1"/>
</dbReference>